<gene>
    <name evidence="6" type="primary">LOC111446804</name>
</gene>
<protein>
    <submittedName>
        <fullName evidence="6">LOW QUALITY PROTEIN: beta-glucosidase 25-like</fullName>
    </submittedName>
</protein>
<dbReference type="GeneID" id="111446804"/>
<evidence type="ECO:0000256" key="2">
    <source>
        <dbReference type="ARBA" id="ARBA00022801"/>
    </source>
</evidence>
<evidence type="ECO:0000313" key="5">
    <source>
        <dbReference type="Proteomes" id="UP000504609"/>
    </source>
</evidence>
<dbReference type="Proteomes" id="UP000504609">
    <property type="component" value="Unplaced"/>
</dbReference>
<sequence>MIWGIKTGRPESSSSHQEFKLFPMRIILICSLIIQFFTNSECLSRAEFPDGFVFGTAASAYQFEGAVDEGNRGASIWDTFVKEPGRILDFSNADRTVDQYHRFKDDIQLMKDMGMDAYRFSVSWPRILPNGTGKPNPDAINYYNDFIDALLEKGIQPFVTLYHWDLPQVLEDEYEGWLSRRIVKDFEHYAVTCFQAFGDRVKNWITFNEPHGYSIKSYDLGIQAPGRCSFLGHILCKKGNSSSEPYIVAHHILLSHAAAYHSYQIHFKKRQGGQIGIALDAIWYEPISENDENREAALRALDFELGWFLDPIFFGKYPLSMRRLVGERLPKISGVTSKFLTGSLDFVGLNHYTSLYARNDRIGIRKLIFNDASTDSYVIATPHKGVSTIGERAASSWLHIVPWGIRKLAIYLKYKYGNPPVIITENGMDDPNKRSIPLEKALQDDKRISYHRDYLSNLSTAIREEGCNVQGYFAWSLLDNWEWNMGYTVRFGLYYIDYKNNLTRIPKASVQWFKSMLKSEDKQMNQT</sequence>
<comment type="similarity">
    <text evidence="1 4">Belongs to the glycosyl hydrolase 1 family.</text>
</comment>
<dbReference type="InterPro" id="IPR033132">
    <property type="entry name" value="GH_1_N_CS"/>
</dbReference>
<dbReference type="InterPro" id="IPR001360">
    <property type="entry name" value="Glyco_hydro_1"/>
</dbReference>
<dbReference type="RefSeq" id="XP_022941531.1">
    <property type="nucleotide sequence ID" value="XM_023085763.1"/>
</dbReference>
<dbReference type="PANTHER" id="PTHR10353">
    <property type="entry name" value="GLYCOSYL HYDROLASE"/>
    <property type="match status" value="1"/>
</dbReference>
<evidence type="ECO:0000256" key="1">
    <source>
        <dbReference type="ARBA" id="ARBA00010838"/>
    </source>
</evidence>
<dbReference type="KEGG" id="cmos:111446804"/>
<dbReference type="PANTHER" id="PTHR10353:SF36">
    <property type="entry name" value="LP05116P"/>
    <property type="match status" value="1"/>
</dbReference>
<dbReference type="PRINTS" id="PR00131">
    <property type="entry name" value="GLHYDRLASE1"/>
</dbReference>
<dbReference type="Gene3D" id="3.20.20.80">
    <property type="entry name" value="Glycosidases"/>
    <property type="match status" value="1"/>
</dbReference>
<organism evidence="5 6">
    <name type="scientific">Cucurbita moschata</name>
    <name type="common">Winter crookneck squash</name>
    <name type="synonym">Cucurbita pepo var. moschata</name>
    <dbReference type="NCBI Taxonomy" id="3662"/>
    <lineage>
        <taxon>Eukaryota</taxon>
        <taxon>Viridiplantae</taxon>
        <taxon>Streptophyta</taxon>
        <taxon>Embryophyta</taxon>
        <taxon>Tracheophyta</taxon>
        <taxon>Spermatophyta</taxon>
        <taxon>Magnoliopsida</taxon>
        <taxon>eudicotyledons</taxon>
        <taxon>Gunneridae</taxon>
        <taxon>Pentapetalae</taxon>
        <taxon>rosids</taxon>
        <taxon>fabids</taxon>
        <taxon>Cucurbitales</taxon>
        <taxon>Cucurbitaceae</taxon>
        <taxon>Cucurbiteae</taxon>
        <taxon>Cucurbita</taxon>
    </lineage>
</organism>
<accession>A0A6J1FLD1</accession>
<dbReference type="InterPro" id="IPR017853">
    <property type="entry name" value="GH"/>
</dbReference>
<dbReference type="FunFam" id="3.20.20.80:FF:000020">
    <property type="entry name" value="Beta-glucosidase 12"/>
    <property type="match status" value="1"/>
</dbReference>
<dbReference type="Pfam" id="PF00232">
    <property type="entry name" value="Glyco_hydro_1"/>
    <property type="match status" value="1"/>
</dbReference>
<evidence type="ECO:0000313" key="6">
    <source>
        <dbReference type="RefSeq" id="XP_022941531.1"/>
    </source>
</evidence>
<evidence type="ECO:0000256" key="4">
    <source>
        <dbReference type="RuleBase" id="RU003690"/>
    </source>
</evidence>
<name>A0A6J1FLD1_CUCMO</name>
<keyword evidence="5" id="KW-1185">Reference proteome</keyword>
<dbReference type="GO" id="GO:0008422">
    <property type="term" value="F:beta-glucosidase activity"/>
    <property type="evidence" value="ECO:0007669"/>
    <property type="project" value="TreeGrafter"/>
</dbReference>
<reference evidence="6" key="1">
    <citation type="submission" date="2025-08" db="UniProtKB">
        <authorList>
            <consortium name="RefSeq"/>
        </authorList>
    </citation>
    <scope>IDENTIFICATION</scope>
    <source>
        <tissue evidence="6">Young leaves</tissue>
    </source>
</reference>
<keyword evidence="3" id="KW-0326">Glycosidase</keyword>
<proteinExistence type="inferred from homology"/>
<evidence type="ECO:0000256" key="3">
    <source>
        <dbReference type="ARBA" id="ARBA00023295"/>
    </source>
</evidence>
<dbReference type="GO" id="GO:0005975">
    <property type="term" value="P:carbohydrate metabolic process"/>
    <property type="evidence" value="ECO:0007669"/>
    <property type="project" value="InterPro"/>
</dbReference>
<dbReference type="SUPFAM" id="SSF51445">
    <property type="entry name" value="(Trans)glycosidases"/>
    <property type="match status" value="1"/>
</dbReference>
<dbReference type="PROSITE" id="PS00653">
    <property type="entry name" value="GLYCOSYL_HYDROL_F1_2"/>
    <property type="match status" value="1"/>
</dbReference>
<keyword evidence="2" id="KW-0378">Hydrolase</keyword>
<dbReference type="AlphaFoldDB" id="A0A6J1FLD1"/>